<dbReference type="FunFam" id="1.25.40.10:FF:001050">
    <property type="entry name" value="Pentatricopeptide repeat-containing protein At2g33760"/>
    <property type="match status" value="1"/>
</dbReference>
<dbReference type="EMBL" id="CM007387">
    <property type="protein sequence ID" value="ONK62610.1"/>
    <property type="molecule type" value="Genomic_DNA"/>
</dbReference>
<dbReference type="GO" id="GO:0009451">
    <property type="term" value="P:RNA modification"/>
    <property type="evidence" value="ECO:0007669"/>
    <property type="project" value="InterPro"/>
</dbReference>
<sequence>MKPLLLLPPTFPLQNQTLLVSNLTSLLKSCTNPTHLKQTHSKILTLGLNRHPSLLSATTLSYLSFNLIDPALDLFLSIPNPSSFVHNTIIRAFANNGRFNCSLRLYSTLVSSNLQPDKFTFPFALKSCAGLSNLNLGKLVHTHIVCFGCCDDLHVNASLVDMYSKGGDVVLARNVFDRMLERDVVCWSSMITGYAHNGYSTETLEFFGLMRVSNVMSNRASLLSALLACGRLGAIRKGEWFHNYAIRTGFEMDILVATAIVDMYAKCGSLDLARMMFDRVNGKDVVCWSAMITSYGYHGLGNEAIAIFDMMVDAGTNPNHATFTALLSACSHSGLLQEGKKCFSSMKLEFGLDPQLNHYACMVDILGRAGKLNEAQELVEKMPMEPDSSILGSLLGACRIHGDLDLGEKIADKIFELDAAHAGYYVLLSNIYAAKLRWKDVERVRKLMVGRKVSKEQGFSLIEFNGKIFKFGVDDRSHPESKEIYSYLQELTARMKQLGYVPQVELVLHDVEDETKEAALSYHSERLAVAFGLMKLKPEGPIRITKNLRICADCHNAIKIIAKIANRLIIVRDANRFHHFETGDCSCNDYW</sequence>
<name>A0A5P1EEY2_ASPOF</name>
<dbReference type="Pfam" id="PF01535">
    <property type="entry name" value="PPR"/>
    <property type="match status" value="5"/>
</dbReference>
<dbReference type="InterPro" id="IPR046849">
    <property type="entry name" value="E2_motif"/>
</dbReference>
<dbReference type="GO" id="GO:0008270">
    <property type="term" value="F:zinc ion binding"/>
    <property type="evidence" value="ECO:0007669"/>
    <property type="project" value="InterPro"/>
</dbReference>
<protein>
    <recommendedName>
        <fullName evidence="3">DYW domain-containing protein</fullName>
    </recommendedName>
</protein>
<feature type="repeat" description="PPR" evidence="2">
    <location>
        <begin position="183"/>
        <end position="217"/>
    </location>
</feature>
<gene>
    <name evidence="4" type="ORF">A4U43_C07F5890</name>
</gene>
<dbReference type="InterPro" id="IPR002885">
    <property type="entry name" value="PPR_rpt"/>
</dbReference>
<dbReference type="Gramene" id="ONK62610">
    <property type="protein sequence ID" value="ONK62610"/>
    <property type="gene ID" value="A4U43_C07F5890"/>
</dbReference>
<feature type="domain" description="DYW" evidence="3">
    <location>
        <begin position="499"/>
        <end position="591"/>
    </location>
</feature>
<dbReference type="OMA" id="GEWFHNY"/>
<evidence type="ECO:0000256" key="1">
    <source>
        <dbReference type="ARBA" id="ARBA00022737"/>
    </source>
</evidence>
<dbReference type="PROSITE" id="PS51375">
    <property type="entry name" value="PPR"/>
    <property type="match status" value="4"/>
</dbReference>
<dbReference type="InterPro" id="IPR046960">
    <property type="entry name" value="PPR_At4g14850-like_plant"/>
</dbReference>
<evidence type="ECO:0000256" key="2">
    <source>
        <dbReference type="PROSITE-ProRule" id="PRU00708"/>
    </source>
</evidence>
<dbReference type="Pfam" id="PF13041">
    <property type="entry name" value="PPR_2"/>
    <property type="match status" value="1"/>
</dbReference>
<keyword evidence="1" id="KW-0677">Repeat</keyword>
<dbReference type="PANTHER" id="PTHR47926">
    <property type="entry name" value="PENTATRICOPEPTIDE REPEAT-CONTAINING PROTEIN"/>
    <property type="match status" value="1"/>
</dbReference>
<reference evidence="5" key="1">
    <citation type="journal article" date="2017" name="Nat. Commun.">
        <title>The asparagus genome sheds light on the origin and evolution of a young Y chromosome.</title>
        <authorList>
            <person name="Harkess A."/>
            <person name="Zhou J."/>
            <person name="Xu C."/>
            <person name="Bowers J.E."/>
            <person name="Van der Hulst R."/>
            <person name="Ayyampalayam S."/>
            <person name="Mercati F."/>
            <person name="Riccardi P."/>
            <person name="McKain M.R."/>
            <person name="Kakrana A."/>
            <person name="Tang H."/>
            <person name="Ray J."/>
            <person name="Groenendijk J."/>
            <person name="Arikit S."/>
            <person name="Mathioni S.M."/>
            <person name="Nakano M."/>
            <person name="Shan H."/>
            <person name="Telgmann-Rauber A."/>
            <person name="Kanno A."/>
            <person name="Yue Z."/>
            <person name="Chen H."/>
            <person name="Li W."/>
            <person name="Chen Y."/>
            <person name="Xu X."/>
            <person name="Zhang Y."/>
            <person name="Luo S."/>
            <person name="Chen H."/>
            <person name="Gao J."/>
            <person name="Mao Z."/>
            <person name="Pires J.C."/>
            <person name="Luo M."/>
            <person name="Kudrna D."/>
            <person name="Wing R.A."/>
            <person name="Meyers B.C."/>
            <person name="Yi K."/>
            <person name="Kong H."/>
            <person name="Lavrijsen P."/>
            <person name="Sunseri F."/>
            <person name="Falavigna A."/>
            <person name="Ye Y."/>
            <person name="Leebens-Mack J.H."/>
            <person name="Chen G."/>
        </authorList>
    </citation>
    <scope>NUCLEOTIDE SEQUENCE [LARGE SCALE GENOMIC DNA]</scope>
    <source>
        <strain evidence="5">cv. DH0086</strain>
    </source>
</reference>
<dbReference type="PANTHER" id="PTHR47926:SF500">
    <property type="entry name" value="REPEAT-CONTAINING PROTEIN, PUTATIVE-RELATED"/>
    <property type="match status" value="1"/>
</dbReference>
<feature type="repeat" description="PPR" evidence="2">
    <location>
        <begin position="82"/>
        <end position="116"/>
    </location>
</feature>
<dbReference type="Pfam" id="PF14432">
    <property type="entry name" value="DYW_deaminase"/>
    <property type="match status" value="1"/>
</dbReference>
<proteinExistence type="predicted"/>
<dbReference type="NCBIfam" id="TIGR00756">
    <property type="entry name" value="PPR"/>
    <property type="match status" value="5"/>
</dbReference>
<dbReference type="Gene3D" id="1.25.40.10">
    <property type="entry name" value="Tetratricopeptide repeat domain"/>
    <property type="match status" value="2"/>
</dbReference>
<dbReference type="OrthoDB" id="185373at2759"/>
<dbReference type="Pfam" id="PF20430">
    <property type="entry name" value="Eplus_motif"/>
    <property type="match status" value="1"/>
</dbReference>
<dbReference type="FunFam" id="1.25.40.10:FF:000243">
    <property type="entry name" value="Pentatricopeptide repeat-containing protein chloroplastic"/>
    <property type="match status" value="1"/>
</dbReference>
<evidence type="ECO:0000259" key="3">
    <source>
        <dbReference type="Pfam" id="PF14432"/>
    </source>
</evidence>
<evidence type="ECO:0000313" key="5">
    <source>
        <dbReference type="Proteomes" id="UP000243459"/>
    </source>
</evidence>
<feature type="repeat" description="PPR" evidence="2">
    <location>
        <begin position="284"/>
        <end position="318"/>
    </location>
</feature>
<dbReference type="AlphaFoldDB" id="A0A5P1EEY2"/>
<evidence type="ECO:0000313" key="4">
    <source>
        <dbReference type="EMBL" id="ONK62610.1"/>
    </source>
</evidence>
<dbReference type="GO" id="GO:0003723">
    <property type="term" value="F:RNA binding"/>
    <property type="evidence" value="ECO:0007669"/>
    <property type="project" value="InterPro"/>
</dbReference>
<dbReference type="Pfam" id="PF20431">
    <property type="entry name" value="E_motif"/>
    <property type="match status" value="1"/>
</dbReference>
<dbReference type="InterPro" id="IPR011990">
    <property type="entry name" value="TPR-like_helical_dom_sf"/>
</dbReference>
<organism evidence="4 5">
    <name type="scientific">Asparagus officinalis</name>
    <name type="common">Garden asparagus</name>
    <dbReference type="NCBI Taxonomy" id="4686"/>
    <lineage>
        <taxon>Eukaryota</taxon>
        <taxon>Viridiplantae</taxon>
        <taxon>Streptophyta</taxon>
        <taxon>Embryophyta</taxon>
        <taxon>Tracheophyta</taxon>
        <taxon>Spermatophyta</taxon>
        <taxon>Magnoliopsida</taxon>
        <taxon>Liliopsida</taxon>
        <taxon>Asparagales</taxon>
        <taxon>Asparagaceae</taxon>
        <taxon>Asparagoideae</taxon>
        <taxon>Asparagus</taxon>
    </lineage>
</organism>
<dbReference type="InterPro" id="IPR046848">
    <property type="entry name" value="E_motif"/>
</dbReference>
<dbReference type="FunFam" id="1.25.40.10:FF:000344">
    <property type="entry name" value="Pentatricopeptide repeat-containing protein"/>
    <property type="match status" value="1"/>
</dbReference>
<accession>A0A5P1EEY2</accession>
<dbReference type="InterPro" id="IPR032867">
    <property type="entry name" value="DYW_dom"/>
</dbReference>
<feature type="repeat" description="PPR" evidence="2">
    <location>
        <begin position="319"/>
        <end position="354"/>
    </location>
</feature>
<keyword evidence="5" id="KW-1185">Reference proteome</keyword>
<dbReference type="Proteomes" id="UP000243459">
    <property type="component" value="Chromosome 7"/>
</dbReference>